<proteinExistence type="inferred from homology"/>
<dbReference type="Gene3D" id="3.40.50.720">
    <property type="entry name" value="NAD(P)-binding Rossmann-like Domain"/>
    <property type="match status" value="1"/>
</dbReference>
<gene>
    <name evidence="3" type="ORF">GCM10022402_11250</name>
</gene>
<evidence type="ECO:0000256" key="1">
    <source>
        <dbReference type="ARBA" id="ARBA00006484"/>
    </source>
</evidence>
<dbReference type="InterPro" id="IPR002347">
    <property type="entry name" value="SDR_fam"/>
</dbReference>
<dbReference type="SUPFAM" id="SSF51735">
    <property type="entry name" value="NAD(P)-binding Rossmann-fold domains"/>
    <property type="match status" value="1"/>
</dbReference>
<evidence type="ECO:0000313" key="3">
    <source>
        <dbReference type="EMBL" id="GAA3732422.1"/>
    </source>
</evidence>
<keyword evidence="2" id="KW-0560">Oxidoreductase</keyword>
<organism evidence="3 4">
    <name type="scientific">Salinactinospora qingdaonensis</name>
    <dbReference type="NCBI Taxonomy" id="702744"/>
    <lineage>
        <taxon>Bacteria</taxon>
        <taxon>Bacillati</taxon>
        <taxon>Actinomycetota</taxon>
        <taxon>Actinomycetes</taxon>
        <taxon>Streptosporangiales</taxon>
        <taxon>Nocardiopsidaceae</taxon>
        <taxon>Salinactinospora</taxon>
    </lineage>
</organism>
<dbReference type="PROSITE" id="PS00061">
    <property type="entry name" value="ADH_SHORT"/>
    <property type="match status" value="1"/>
</dbReference>
<dbReference type="CDD" id="cd05233">
    <property type="entry name" value="SDR_c"/>
    <property type="match status" value="1"/>
</dbReference>
<comment type="similarity">
    <text evidence="1">Belongs to the short-chain dehydrogenases/reductases (SDR) family.</text>
</comment>
<dbReference type="Proteomes" id="UP001500908">
    <property type="component" value="Unassembled WGS sequence"/>
</dbReference>
<dbReference type="PRINTS" id="PR00081">
    <property type="entry name" value="GDHRDH"/>
</dbReference>
<accession>A0ABP7F890</accession>
<dbReference type="RefSeq" id="WP_344968023.1">
    <property type="nucleotide sequence ID" value="NZ_BAABDD010000004.1"/>
</dbReference>
<dbReference type="PRINTS" id="PR00080">
    <property type="entry name" value="SDRFAMILY"/>
</dbReference>
<dbReference type="InterPro" id="IPR020904">
    <property type="entry name" value="Sc_DH/Rdtase_CS"/>
</dbReference>
<dbReference type="PANTHER" id="PTHR24321">
    <property type="entry name" value="DEHYDROGENASES, SHORT CHAIN"/>
    <property type="match status" value="1"/>
</dbReference>
<dbReference type="PANTHER" id="PTHR24321:SF8">
    <property type="entry name" value="ESTRADIOL 17-BETA-DEHYDROGENASE 8-RELATED"/>
    <property type="match status" value="1"/>
</dbReference>
<evidence type="ECO:0000313" key="4">
    <source>
        <dbReference type="Proteomes" id="UP001500908"/>
    </source>
</evidence>
<dbReference type="Pfam" id="PF13561">
    <property type="entry name" value="adh_short_C2"/>
    <property type="match status" value="1"/>
</dbReference>
<evidence type="ECO:0000256" key="2">
    <source>
        <dbReference type="ARBA" id="ARBA00023002"/>
    </source>
</evidence>
<reference evidence="4" key="1">
    <citation type="journal article" date="2019" name="Int. J. Syst. Evol. Microbiol.">
        <title>The Global Catalogue of Microorganisms (GCM) 10K type strain sequencing project: providing services to taxonomists for standard genome sequencing and annotation.</title>
        <authorList>
            <consortium name="The Broad Institute Genomics Platform"/>
            <consortium name="The Broad Institute Genome Sequencing Center for Infectious Disease"/>
            <person name="Wu L."/>
            <person name="Ma J."/>
        </authorList>
    </citation>
    <scope>NUCLEOTIDE SEQUENCE [LARGE SCALE GENOMIC DNA]</scope>
    <source>
        <strain evidence="4">JCM 17137</strain>
    </source>
</reference>
<protein>
    <submittedName>
        <fullName evidence="3">SDR family oxidoreductase</fullName>
    </submittedName>
</protein>
<dbReference type="EMBL" id="BAABDD010000004">
    <property type="protein sequence ID" value="GAA3732422.1"/>
    <property type="molecule type" value="Genomic_DNA"/>
</dbReference>
<comment type="caution">
    <text evidence="3">The sequence shown here is derived from an EMBL/GenBank/DDBJ whole genome shotgun (WGS) entry which is preliminary data.</text>
</comment>
<keyword evidence="4" id="KW-1185">Reference proteome</keyword>
<name>A0ABP7F890_9ACTN</name>
<sequence>MSAVGLPGLRVLVTGAARGLGRTIAAELAGAGARVLAVDVDEVRPIAAGDAEVRTGRVDVTDETSVRAAVSRAEELFGGLDAVVNNAALVAVTRARAGEIPVAEFDRVMAVNARGPWLLYRAAAPSLTAAGGGSVVNLTSETAVSGSRHLSHYVASKAAVVGLTRALATEGGPLGIRVNAVGPGFTDTEGARAIGDPDTYDTTATPLGRVGTPDDVVGAVAFLISEASAFVTGQVLLVNGGRVLA</sequence>
<dbReference type="InterPro" id="IPR036291">
    <property type="entry name" value="NAD(P)-bd_dom_sf"/>
</dbReference>